<evidence type="ECO:0000256" key="2">
    <source>
        <dbReference type="ARBA" id="ARBA00022475"/>
    </source>
</evidence>
<sequence length="403" mass="46250">MSSSRRQDDPQNTSSIIISIIMQSIQFIGVWSSVGYKRSIANFATICFILTIGAQVINLVLERNDSEKMMEAFSVFSVCLMGLLKYISLRRNSTAWQYLLSRVSQIENEKMNENNDNLLDYETDDDNKETVPSVKHVYTYNDKAKFISTVLTRFYTLTVFMFVSTPIFEYFWKTYKNHEPMKLPHILPGWTPQDDFHFCAYFITVACEAIAAVYCVRIHVTFDVTFVTLMIFSCGQFNYLWVKSERIGGSGNNCQLSIKRDKRANFRIMQCHKSHIMLVDLVTRLNKLLKIILGVYFTVITLTLCTVAVRLRASDKLGLVKLILLLQYMATNLMQLYLYCRYGDALLNQSSINMGEGPFGAAWWALSPPTRRHLSLLAAGMSRQQYMSSGIYIDNLPAFLQVT</sequence>
<dbReference type="GO" id="GO:0004984">
    <property type="term" value="F:olfactory receptor activity"/>
    <property type="evidence" value="ECO:0007669"/>
    <property type="project" value="InterPro"/>
</dbReference>
<reference evidence="11" key="1">
    <citation type="submission" date="2019-09" db="EMBL/GenBank/DDBJ databases">
        <authorList>
            <person name="Yang H."/>
        </authorList>
    </citation>
    <scope>NUCLEOTIDE SEQUENCE</scope>
</reference>
<evidence type="ECO:0000256" key="4">
    <source>
        <dbReference type="ARBA" id="ARBA00022692"/>
    </source>
</evidence>
<feature type="transmembrane region" description="Helical" evidence="10">
    <location>
        <begin position="12"/>
        <end position="34"/>
    </location>
</feature>
<dbReference type="Pfam" id="PF02949">
    <property type="entry name" value="7tm_6"/>
    <property type="match status" value="1"/>
</dbReference>
<feature type="transmembrane region" description="Helical" evidence="10">
    <location>
        <begin position="40"/>
        <end position="60"/>
    </location>
</feature>
<evidence type="ECO:0000256" key="1">
    <source>
        <dbReference type="ARBA" id="ARBA00004651"/>
    </source>
</evidence>
<dbReference type="GO" id="GO:0005549">
    <property type="term" value="F:odorant binding"/>
    <property type="evidence" value="ECO:0007669"/>
    <property type="project" value="InterPro"/>
</dbReference>
<evidence type="ECO:0000256" key="6">
    <source>
        <dbReference type="ARBA" id="ARBA00022989"/>
    </source>
</evidence>
<feature type="transmembrane region" description="Helical" evidence="10">
    <location>
        <begin position="154"/>
        <end position="172"/>
    </location>
</feature>
<keyword evidence="2" id="KW-1003">Cell membrane</keyword>
<evidence type="ECO:0000256" key="7">
    <source>
        <dbReference type="ARBA" id="ARBA00023136"/>
    </source>
</evidence>
<feature type="transmembrane region" description="Helical" evidence="10">
    <location>
        <begin position="291"/>
        <end position="313"/>
    </location>
</feature>
<keyword evidence="3 10" id="KW-0716">Sensory transduction</keyword>
<dbReference type="InterPro" id="IPR004117">
    <property type="entry name" value="7tm6_olfct_rcpt"/>
</dbReference>
<comment type="subcellular location">
    <subcellularLocation>
        <location evidence="1 10">Cell membrane</location>
        <topology evidence="1 10">Multi-pass membrane protein</topology>
    </subcellularLocation>
</comment>
<dbReference type="EMBL" id="MN515191">
    <property type="protein sequence ID" value="QMS80339.1"/>
    <property type="molecule type" value="mRNA"/>
</dbReference>
<dbReference type="GO" id="GO:0005886">
    <property type="term" value="C:plasma membrane"/>
    <property type="evidence" value="ECO:0007669"/>
    <property type="project" value="UniProtKB-SubCell"/>
</dbReference>
<evidence type="ECO:0000313" key="11">
    <source>
        <dbReference type="EMBL" id="QMS80339.1"/>
    </source>
</evidence>
<evidence type="ECO:0000256" key="5">
    <source>
        <dbReference type="ARBA" id="ARBA00022725"/>
    </source>
</evidence>
<dbReference type="PANTHER" id="PTHR21137:SF35">
    <property type="entry name" value="ODORANT RECEPTOR 19A-RELATED"/>
    <property type="match status" value="1"/>
</dbReference>
<name>A0A7G4KBV3_9NEOP</name>
<keyword evidence="9 10" id="KW-0807">Transducer</keyword>
<evidence type="ECO:0000256" key="10">
    <source>
        <dbReference type="RuleBase" id="RU351113"/>
    </source>
</evidence>
<gene>
    <name evidence="11" type="primary">OR24</name>
</gene>
<dbReference type="AlphaFoldDB" id="A0A7G4KBV3"/>
<keyword evidence="6 10" id="KW-1133">Transmembrane helix</keyword>
<keyword evidence="5 10" id="KW-0552">Olfaction</keyword>
<comment type="similarity">
    <text evidence="10">Belongs to the insect chemoreceptor superfamily. Heteromeric odorant receptor channel (TC 1.A.69) family.</text>
</comment>
<dbReference type="PANTHER" id="PTHR21137">
    <property type="entry name" value="ODORANT RECEPTOR"/>
    <property type="match status" value="1"/>
</dbReference>
<keyword evidence="7 10" id="KW-0472">Membrane</keyword>
<proteinExistence type="evidence at transcript level"/>
<evidence type="ECO:0000256" key="9">
    <source>
        <dbReference type="ARBA" id="ARBA00023224"/>
    </source>
</evidence>
<evidence type="ECO:0000256" key="8">
    <source>
        <dbReference type="ARBA" id="ARBA00023170"/>
    </source>
</evidence>
<feature type="transmembrane region" description="Helical" evidence="10">
    <location>
        <begin position="319"/>
        <end position="340"/>
    </location>
</feature>
<keyword evidence="4 10" id="KW-0812">Transmembrane</keyword>
<organism evidence="11">
    <name type="scientific">Histia rhodope</name>
    <dbReference type="NCBI Taxonomy" id="1453155"/>
    <lineage>
        <taxon>Eukaryota</taxon>
        <taxon>Metazoa</taxon>
        <taxon>Ecdysozoa</taxon>
        <taxon>Arthropoda</taxon>
        <taxon>Hexapoda</taxon>
        <taxon>Insecta</taxon>
        <taxon>Pterygota</taxon>
        <taxon>Neoptera</taxon>
        <taxon>Endopterygota</taxon>
        <taxon>Lepidoptera</taxon>
        <taxon>Glossata</taxon>
        <taxon>Ditrysia</taxon>
        <taxon>Zygaenoidea</taxon>
        <taxon>Zygaenidae</taxon>
        <taxon>Chalcosiinae</taxon>
        <taxon>Histia</taxon>
    </lineage>
</organism>
<protein>
    <recommendedName>
        <fullName evidence="10">Odorant receptor</fullName>
    </recommendedName>
</protein>
<evidence type="ECO:0000256" key="3">
    <source>
        <dbReference type="ARBA" id="ARBA00022606"/>
    </source>
</evidence>
<keyword evidence="8 10" id="KW-0675">Receptor</keyword>
<accession>A0A7G4KBV3</accession>
<comment type="caution">
    <text evidence="10">Lacks conserved residue(s) required for the propagation of feature annotation.</text>
</comment>
<dbReference type="GO" id="GO:0007165">
    <property type="term" value="P:signal transduction"/>
    <property type="evidence" value="ECO:0007669"/>
    <property type="project" value="UniProtKB-KW"/>
</dbReference>